<proteinExistence type="inferred from homology"/>
<dbReference type="Pfam" id="PF02374">
    <property type="entry name" value="ArsA_ATPase"/>
    <property type="match status" value="1"/>
</dbReference>
<dbReference type="Pfam" id="PF20720">
    <property type="entry name" value="nSTAND3"/>
    <property type="match status" value="1"/>
</dbReference>
<dbReference type="EMBL" id="JAHLQI010000003">
    <property type="protein sequence ID" value="MBU5490373.1"/>
    <property type="molecule type" value="Genomic_DNA"/>
</dbReference>
<reference evidence="4 5" key="1">
    <citation type="submission" date="2021-06" db="EMBL/GenBank/DDBJ databases">
        <authorList>
            <person name="Sun Q."/>
            <person name="Li D."/>
        </authorList>
    </citation>
    <scope>NUCLEOTIDE SEQUENCE [LARGE SCALE GENOMIC DNA]</scope>
    <source>
        <strain evidence="4 5">MSJd-7</strain>
    </source>
</reference>
<keyword evidence="4" id="KW-0547">Nucleotide-binding</keyword>
<evidence type="ECO:0000259" key="3">
    <source>
        <dbReference type="Pfam" id="PF20720"/>
    </source>
</evidence>
<name>A0ABS6ERS0_9FIRM</name>
<dbReference type="InterPro" id="IPR016300">
    <property type="entry name" value="ATPase_ArsA/GET3"/>
</dbReference>
<sequence length="449" mass="50711">MYHFNPQEDIQTKYIVFAGPGGSGKTSAACAAAVSLADHGHRTLFIGTDAISHLSELFDMQLTTPTTTVPQIPKLDIMAIDPLQDFEHVFLQLEQFLMNPKNRFRYSYVIADIWDTEWMLQELRSPLFSDHHELMDVLTNPSQTSAFLVSRPLTTEFCKTAQAVQRLRSIGITNLLLLVNSLALRDDGAAARIIYQLQQKAIAAMPAILYELPARQIPMRSYSISNTSSVRSSLREDYFTSSPERIDASEPRQLQDIVHSIQTNNRKLVIILGSSGSGKSTLARNLARRLSHQNKRVHLYSSSNMPLKYLLSDNLVAFHELLEQPNTVVILDYSAKEYALGGMRRDGKKITTAQHLLPQIQLMLSDVTEIIMVTTPEKEPATQAMRMQNFLQHLGICIDYWVVNQSIYPMKPDSSLLKAKASFEIPWINEICRRSNGHFVLVPWEDHAG</sequence>
<dbReference type="Proteomes" id="UP000783588">
    <property type="component" value="Unassembled WGS sequence"/>
</dbReference>
<dbReference type="GO" id="GO:0005524">
    <property type="term" value="F:ATP binding"/>
    <property type="evidence" value="ECO:0007669"/>
    <property type="project" value="UniProtKB-KW"/>
</dbReference>
<dbReference type="RefSeq" id="WP_216470033.1">
    <property type="nucleotide sequence ID" value="NZ_JAHLQI010000003.1"/>
</dbReference>
<dbReference type="PANTHER" id="PTHR10803">
    <property type="entry name" value="ARSENICAL PUMP-DRIVING ATPASE ARSENITE-TRANSLOCATING ATPASE"/>
    <property type="match status" value="1"/>
</dbReference>
<keyword evidence="5" id="KW-1185">Reference proteome</keyword>
<keyword evidence="4" id="KW-0067">ATP-binding</keyword>
<dbReference type="InterPro" id="IPR025723">
    <property type="entry name" value="ArsA/GET3_ATPase-like"/>
</dbReference>
<feature type="domain" description="Novel STAND NTPase 3" evidence="3">
    <location>
        <begin position="264"/>
        <end position="303"/>
    </location>
</feature>
<dbReference type="PANTHER" id="PTHR10803:SF3">
    <property type="entry name" value="ATPASE GET3"/>
    <property type="match status" value="1"/>
</dbReference>
<feature type="domain" description="ArsA/GET3 Anion-transporting ATPase-like" evidence="2">
    <location>
        <begin position="12"/>
        <end position="89"/>
    </location>
</feature>
<protein>
    <submittedName>
        <fullName evidence="4">ATP-binding cassette domain-containing protein</fullName>
    </submittedName>
</protein>
<evidence type="ECO:0000259" key="2">
    <source>
        <dbReference type="Pfam" id="PF02374"/>
    </source>
</evidence>
<comment type="similarity">
    <text evidence="1">Belongs to the arsA ATPase family.</text>
</comment>
<evidence type="ECO:0000313" key="5">
    <source>
        <dbReference type="Proteomes" id="UP000783588"/>
    </source>
</evidence>
<comment type="caution">
    <text evidence="4">The sequence shown here is derived from an EMBL/GenBank/DDBJ whole genome shotgun (WGS) entry which is preliminary data.</text>
</comment>
<evidence type="ECO:0000256" key="1">
    <source>
        <dbReference type="ARBA" id="ARBA00011040"/>
    </source>
</evidence>
<dbReference type="InterPro" id="IPR049050">
    <property type="entry name" value="nSTAND3"/>
</dbReference>
<evidence type="ECO:0000313" key="4">
    <source>
        <dbReference type="EMBL" id="MBU5490373.1"/>
    </source>
</evidence>
<gene>
    <name evidence="4" type="ORF">KQI75_07030</name>
</gene>
<organism evidence="4 5">
    <name type="scientific">Butyricicoccus intestinisimiae</name>
    <dbReference type="NCBI Taxonomy" id="2841509"/>
    <lineage>
        <taxon>Bacteria</taxon>
        <taxon>Bacillati</taxon>
        <taxon>Bacillota</taxon>
        <taxon>Clostridia</taxon>
        <taxon>Eubacteriales</taxon>
        <taxon>Butyricicoccaceae</taxon>
        <taxon>Butyricicoccus</taxon>
    </lineage>
</organism>
<accession>A0ABS6ERS0</accession>